<dbReference type="EMBL" id="BRXS01000003">
    <property type="protein sequence ID" value="GLC25641.1"/>
    <property type="molecule type" value="Genomic_DNA"/>
</dbReference>
<proteinExistence type="predicted"/>
<feature type="chain" id="PRO_5041242974" description="DUF3108 domain-containing protein" evidence="1">
    <location>
        <begin position="28"/>
        <end position="276"/>
    </location>
</feature>
<evidence type="ECO:0008006" key="4">
    <source>
        <dbReference type="Google" id="ProtNLM"/>
    </source>
</evidence>
<feature type="signal peptide" evidence="1">
    <location>
        <begin position="1"/>
        <end position="27"/>
    </location>
</feature>
<keyword evidence="1" id="KW-0732">Signal</keyword>
<dbReference type="Pfam" id="PF11306">
    <property type="entry name" value="DUF3108"/>
    <property type="match status" value="1"/>
</dbReference>
<keyword evidence="3" id="KW-1185">Reference proteome</keyword>
<organism evidence="2 3">
    <name type="scientific">Roseisolibacter agri</name>
    <dbReference type="NCBI Taxonomy" id="2014610"/>
    <lineage>
        <taxon>Bacteria</taxon>
        <taxon>Pseudomonadati</taxon>
        <taxon>Gemmatimonadota</taxon>
        <taxon>Gemmatimonadia</taxon>
        <taxon>Gemmatimonadales</taxon>
        <taxon>Gemmatimonadaceae</taxon>
        <taxon>Roseisolibacter</taxon>
    </lineage>
</organism>
<evidence type="ECO:0000313" key="3">
    <source>
        <dbReference type="Proteomes" id="UP001161325"/>
    </source>
</evidence>
<evidence type="ECO:0000256" key="1">
    <source>
        <dbReference type="SAM" id="SignalP"/>
    </source>
</evidence>
<sequence length="276" mass="30289">MSPLPSLHRRLIAAALAGALASVPVPAALRAQPAMRAAAVATTAVRGDAAPMADVLAALPFGVGERLEYDAKVGPFRAGRGHMEVVAVEDVRGRQALHLAMHVSGSALGWKVRYQLDSWVEPRSFSSLRHTQDNLEGRTVRARAFEIFPDRGVFASGDDPESPTVANPLDDGSFLYFVRTVPLVVGQTYTFDRYFRPDRNPVRVTVARRERVKVPAGEFDAIVLQPVIKTKGLLSESARTEIWLSDDSRRMLLKMESHLKFGTLSLHLRSLQGTKP</sequence>
<comment type="caution">
    <text evidence="2">The sequence shown here is derived from an EMBL/GenBank/DDBJ whole genome shotgun (WGS) entry which is preliminary data.</text>
</comment>
<accession>A0AA37QB36</accession>
<dbReference type="Proteomes" id="UP001161325">
    <property type="component" value="Unassembled WGS sequence"/>
</dbReference>
<dbReference type="AlphaFoldDB" id="A0AA37QB36"/>
<name>A0AA37QB36_9BACT</name>
<evidence type="ECO:0000313" key="2">
    <source>
        <dbReference type="EMBL" id="GLC25641.1"/>
    </source>
</evidence>
<dbReference type="InterPro" id="IPR021457">
    <property type="entry name" value="DUF3108"/>
</dbReference>
<reference evidence="2" key="1">
    <citation type="submission" date="2022-08" db="EMBL/GenBank/DDBJ databases">
        <title>Draft genome sequencing of Roseisolibacter agri AW1220.</title>
        <authorList>
            <person name="Tobiishi Y."/>
            <person name="Tonouchi A."/>
        </authorList>
    </citation>
    <scope>NUCLEOTIDE SEQUENCE</scope>
    <source>
        <strain evidence="2">AW1220</strain>
    </source>
</reference>
<dbReference type="RefSeq" id="WP_284350098.1">
    <property type="nucleotide sequence ID" value="NZ_BRXS01000003.1"/>
</dbReference>
<gene>
    <name evidence="2" type="ORF">rosag_21540</name>
</gene>
<protein>
    <recommendedName>
        <fullName evidence="4">DUF3108 domain-containing protein</fullName>
    </recommendedName>
</protein>